<proteinExistence type="predicted"/>
<comment type="caution">
    <text evidence="2">The sequence shown here is derived from an EMBL/GenBank/DDBJ whole genome shotgun (WGS) entry which is preliminary data.</text>
</comment>
<name>A0A369Q6Y0_9SPHN</name>
<gene>
    <name evidence="2" type="ORF">HME9302_00492</name>
</gene>
<dbReference type="RefSeq" id="WP_115367415.1">
    <property type="nucleotide sequence ID" value="NZ_QBKA01000002.1"/>
</dbReference>
<dbReference type="Proteomes" id="UP000253727">
    <property type="component" value="Unassembled WGS sequence"/>
</dbReference>
<feature type="chain" id="PRO_5016744763" description="Lipoprotein" evidence="1">
    <location>
        <begin position="24"/>
        <end position="218"/>
    </location>
</feature>
<keyword evidence="3" id="KW-1185">Reference proteome</keyword>
<evidence type="ECO:0000313" key="3">
    <source>
        <dbReference type="Proteomes" id="UP000253727"/>
    </source>
</evidence>
<keyword evidence="1" id="KW-0732">Signal</keyword>
<reference evidence="2 3" key="1">
    <citation type="submission" date="2018-04" db="EMBL/GenBank/DDBJ databases">
        <title>Altererythrobacter sp. HME9302 genome sequencing and assembly.</title>
        <authorList>
            <person name="Kang H."/>
            <person name="Kim H."/>
            <person name="Joh K."/>
        </authorList>
    </citation>
    <scope>NUCLEOTIDE SEQUENCE [LARGE SCALE GENOMIC DNA]</scope>
    <source>
        <strain evidence="2 3">HME9302</strain>
    </source>
</reference>
<sequence length="218" mass="22889">MNAIKRIATLSLLSGAAALGGCAQDGQLVLSDGVGITSVRGVCPAVGVPDYTGDITTFRTPGSTLATDMDVTASITNVRSTCDDSSAKVYTNATFDVQARRFDTRGARQVQLPFFSTVLRGGSTVVSKRVGTVTVNFADGAERATASAQAGAFIDRAAATLPDDVRRQITRRRKAGDADAALDPLADPQVKAALDRANFEVLVGFQLTRDQLAYNATR</sequence>
<dbReference type="EMBL" id="QBKA01000002">
    <property type="protein sequence ID" value="RDC59305.1"/>
    <property type="molecule type" value="Genomic_DNA"/>
</dbReference>
<accession>A0A369Q6Y0</accession>
<dbReference type="AlphaFoldDB" id="A0A369Q6Y0"/>
<evidence type="ECO:0000313" key="2">
    <source>
        <dbReference type="EMBL" id="RDC59305.1"/>
    </source>
</evidence>
<dbReference type="PROSITE" id="PS51257">
    <property type="entry name" value="PROKAR_LIPOPROTEIN"/>
    <property type="match status" value="1"/>
</dbReference>
<feature type="signal peptide" evidence="1">
    <location>
        <begin position="1"/>
        <end position="23"/>
    </location>
</feature>
<evidence type="ECO:0008006" key="4">
    <source>
        <dbReference type="Google" id="ProtNLM"/>
    </source>
</evidence>
<evidence type="ECO:0000256" key="1">
    <source>
        <dbReference type="SAM" id="SignalP"/>
    </source>
</evidence>
<organism evidence="2 3">
    <name type="scientific">Alteripontixanthobacter maritimus</name>
    <dbReference type="NCBI Taxonomy" id="2161824"/>
    <lineage>
        <taxon>Bacteria</taxon>
        <taxon>Pseudomonadati</taxon>
        <taxon>Pseudomonadota</taxon>
        <taxon>Alphaproteobacteria</taxon>
        <taxon>Sphingomonadales</taxon>
        <taxon>Erythrobacteraceae</taxon>
        <taxon>Alteripontixanthobacter</taxon>
    </lineage>
</organism>
<dbReference type="OrthoDB" id="7425063at2"/>
<protein>
    <recommendedName>
        <fullName evidence="4">Lipoprotein</fullName>
    </recommendedName>
</protein>